<dbReference type="AlphaFoldDB" id="A0AAD7PEW6"/>
<dbReference type="InterPro" id="IPR002938">
    <property type="entry name" value="FAD-bd"/>
</dbReference>
<evidence type="ECO:0000256" key="3">
    <source>
        <dbReference type="ARBA" id="ARBA00024018"/>
    </source>
</evidence>
<dbReference type="InterPro" id="IPR036188">
    <property type="entry name" value="FAD/NAD-bd_sf"/>
</dbReference>
<evidence type="ECO:0000313" key="5">
    <source>
        <dbReference type="EMBL" id="KAJ7952572.1"/>
    </source>
</evidence>
<protein>
    <submittedName>
        <fullName evidence="5">FAD-dependent urate hydroxylase</fullName>
    </submittedName>
</protein>
<comment type="caution">
    <text evidence="5">The sequence shown here is derived from an EMBL/GenBank/DDBJ whole genome shotgun (WGS) entry which is preliminary data.</text>
</comment>
<name>A0AAD7PEW6_QUISA</name>
<dbReference type="PANTHER" id="PTHR45934:SF9">
    <property type="entry name" value="FAD_NAD(P)-BINDING OXIDOREDUCTASE FAMILY PROTEIN"/>
    <property type="match status" value="1"/>
</dbReference>
<keyword evidence="2" id="KW-0503">Monooxygenase</keyword>
<dbReference type="PANTHER" id="PTHR45934">
    <property type="entry name" value="FAD/NAD(P)-BINDING OXIDOREDUCTASE FAMILY PROTEIN"/>
    <property type="match status" value="1"/>
</dbReference>
<feature type="domain" description="FAD-binding" evidence="4">
    <location>
        <begin position="58"/>
        <end position="129"/>
    </location>
</feature>
<comment type="similarity">
    <text evidence="3">Belongs to the 3-hydroxybenzoate 6-hydroxylase family.</text>
</comment>
<accession>A0AAD7PEW6</accession>
<evidence type="ECO:0000256" key="2">
    <source>
        <dbReference type="ARBA" id="ARBA00023033"/>
    </source>
</evidence>
<dbReference type="GO" id="GO:0004497">
    <property type="term" value="F:monooxygenase activity"/>
    <property type="evidence" value="ECO:0007669"/>
    <property type="project" value="UniProtKB-KW"/>
</dbReference>
<keyword evidence="1" id="KW-0560">Oxidoreductase</keyword>
<gene>
    <name evidence="5" type="ORF">O6P43_024400</name>
</gene>
<dbReference type="Pfam" id="PF01494">
    <property type="entry name" value="FAD_binding_3"/>
    <property type="match status" value="1"/>
</dbReference>
<dbReference type="Proteomes" id="UP001163823">
    <property type="component" value="Chromosome 10"/>
</dbReference>
<organism evidence="5 6">
    <name type="scientific">Quillaja saponaria</name>
    <name type="common">Soap bark tree</name>
    <dbReference type="NCBI Taxonomy" id="32244"/>
    <lineage>
        <taxon>Eukaryota</taxon>
        <taxon>Viridiplantae</taxon>
        <taxon>Streptophyta</taxon>
        <taxon>Embryophyta</taxon>
        <taxon>Tracheophyta</taxon>
        <taxon>Spermatophyta</taxon>
        <taxon>Magnoliopsida</taxon>
        <taxon>eudicotyledons</taxon>
        <taxon>Gunneridae</taxon>
        <taxon>Pentapetalae</taxon>
        <taxon>rosids</taxon>
        <taxon>fabids</taxon>
        <taxon>Fabales</taxon>
        <taxon>Quillajaceae</taxon>
        <taxon>Quillaja</taxon>
    </lineage>
</organism>
<dbReference type="SUPFAM" id="SSF51905">
    <property type="entry name" value="FAD/NAD(P)-binding domain"/>
    <property type="match status" value="1"/>
</dbReference>
<keyword evidence="6" id="KW-1185">Reference proteome</keyword>
<dbReference type="GO" id="GO:0071949">
    <property type="term" value="F:FAD binding"/>
    <property type="evidence" value="ECO:0007669"/>
    <property type="project" value="InterPro"/>
</dbReference>
<dbReference type="EMBL" id="JARAOO010000010">
    <property type="protein sequence ID" value="KAJ7952572.1"/>
    <property type="molecule type" value="Genomic_DNA"/>
</dbReference>
<reference evidence="5" key="1">
    <citation type="journal article" date="2023" name="Science">
        <title>Elucidation of the pathway for biosynthesis of saponin adjuvants from the soapbark tree.</title>
        <authorList>
            <person name="Reed J."/>
            <person name="Orme A."/>
            <person name="El-Demerdash A."/>
            <person name="Owen C."/>
            <person name="Martin L.B.B."/>
            <person name="Misra R.C."/>
            <person name="Kikuchi S."/>
            <person name="Rejzek M."/>
            <person name="Martin A.C."/>
            <person name="Harkess A."/>
            <person name="Leebens-Mack J."/>
            <person name="Louveau T."/>
            <person name="Stephenson M.J."/>
            <person name="Osbourn A."/>
        </authorList>
    </citation>
    <scope>NUCLEOTIDE SEQUENCE</scope>
    <source>
        <strain evidence="5">S10</strain>
    </source>
</reference>
<evidence type="ECO:0000313" key="6">
    <source>
        <dbReference type="Proteomes" id="UP001163823"/>
    </source>
</evidence>
<dbReference type="Gene3D" id="3.50.50.60">
    <property type="entry name" value="FAD/NAD(P)-binding domain"/>
    <property type="match status" value="1"/>
</dbReference>
<dbReference type="KEGG" id="qsa:O6P43_024400"/>
<evidence type="ECO:0000256" key="1">
    <source>
        <dbReference type="ARBA" id="ARBA00023002"/>
    </source>
</evidence>
<evidence type="ECO:0000259" key="4">
    <source>
        <dbReference type="Pfam" id="PF01494"/>
    </source>
</evidence>
<proteinExistence type="inferred from homology"/>
<sequence>MAATSTSLFLKSPCSPPSQTKPFIHRQYTNALFQSRTSRTKSVNISIIRAQSNVRKEDIVIVGAGIAGLATALSLHRLGVGSLILEQAESLRTSGTSLTLFKNGWRVLDAIGVGNQLRNQFLEIQGMMVKSEDGRVLRSFKFKDEDESQEFRAVERRVLLETFAGQLPPNAVQFSSKLAKIETSTDSETLLELVDGTRTLAKAVMGFDHQ</sequence>
<dbReference type="InterPro" id="IPR044560">
    <property type="entry name" value="MOase"/>
</dbReference>